<organism evidence="2 3">
    <name type="scientific">Polarella glacialis</name>
    <name type="common">Dinoflagellate</name>
    <dbReference type="NCBI Taxonomy" id="89957"/>
    <lineage>
        <taxon>Eukaryota</taxon>
        <taxon>Sar</taxon>
        <taxon>Alveolata</taxon>
        <taxon>Dinophyceae</taxon>
        <taxon>Suessiales</taxon>
        <taxon>Suessiaceae</taxon>
        <taxon>Polarella</taxon>
    </lineage>
</organism>
<comment type="caution">
    <text evidence="2">The sequence shown here is derived from an EMBL/GenBank/DDBJ whole genome shotgun (WGS) entry which is preliminary data.</text>
</comment>
<protein>
    <recommendedName>
        <fullName evidence="4">Protein xylosyltransferase</fullName>
    </recommendedName>
</protein>
<feature type="signal peptide" evidence="1">
    <location>
        <begin position="1"/>
        <end position="25"/>
    </location>
</feature>
<dbReference type="Proteomes" id="UP000626109">
    <property type="component" value="Unassembled WGS sequence"/>
</dbReference>
<reference evidence="2" key="1">
    <citation type="submission" date="2021-02" db="EMBL/GenBank/DDBJ databases">
        <authorList>
            <person name="Dougan E. K."/>
            <person name="Rhodes N."/>
            <person name="Thang M."/>
            <person name="Chan C."/>
        </authorList>
    </citation>
    <scope>NUCLEOTIDE SEQUENCE</scope>
</reference>
<dbReference type="EMBL" id="CAJNNW010024878">
    <property type="protein sequence ID" value="CAE8674657.1"/>
    <property type="molecule type" value="Genomic_DNA"/>
</dbReference>
<evidence type="ECO:0000313" key="2">
    <source>
        <dbReference type="EMBL" id="CAE8674657.1"/>
    </source>
</evidence>
<evidence type="ECO:0000256" key="1">
    <source>
        <dbReference type="SAM" id="SignalP"/>
    </source>
</evidence>
<feature type="chain" id="PRO_5032689044" description="Protein xylosyltransferase" evidence="1">
    <location>
        <begin position="26"/>
        <end position="718"/>
    </location>
</feature>
<proteinExistence type="predicted"/>
<accession>A0A813JE29</accession>
<dbReference type="AlphaFoldDB" id="A0A813JE29"/>
<name>A0A813JE29_POLGL</name>
<gene>
    <name evidence="2" type="ORF">PGLA2088_LOCUS19041</name>
</gene>
<evidence type="ECO:0000313" key="3">
    <source>
        <dbReference type="Proteomes" id="UP000626109"/>
    </source>
</evidence>
<sequence>MVLLLAALAGVATSLVALGPPGTLAAEVPYFPLAAGGVVAWRDLTNTMLQLSVKSFQREDFTDMLDCTYDPNWSFFLRYLNQAVLQFGSLDAVIREDPQIRRLAEEVTHPFRVFMPGDASASRDFVLYMIERTRNFCLFLQGTLTLEQTDFAAEGYCHYGLFVVGHLFRDLFPRIGVDWSNLFFGRFAPADFLSSSSWPVSYLDALLGENNTDYEGQRNLRLSSRKVRYMPRSVREVVSFGRLAGQLLELPLFFTAVDPQGCSCLRLSIRGCSPPLRDETKSQAPSIHVAMEMAHVSMTADIGMMLLLAQPALKITLLCKPEFDVEGAHMYSCKKMCDLAPRFCSSPRVTQEPDAVRVEEALASSDLHVCFEYGRCAELRSKFRKPLILYDGGQYGCPRNGFPDPSWAHLALLRGLLEHDVLVAQRQRAPAQLLPHEIQLPRSRADRKDVVTSPTLVFTTDPWHAESLFFLTGLRVPSVRANNMYLTCRHNPGKASRDVIISNDRGRSIVCDTFAKTLKNAAPENYPLNLVHSWEYLSFCEIASARAMILLPHGNVMQMLFREAVNMALPVFVPDPALMAKQPFLWWFDRISNILGPDGVKSFANPPQPEGFRAPHPFSPFVMAHAAGPERVRAVLYWMRFLDYYHWPGVLHFSSLPHLLYMLVHADLDDASSQMLYFVRRQRRLSIWFWRDSLSRLLSAEPKPGFNSTIWWNASETR</sequence>
<evidence type="ECO:0008006" key="4">
    <source>
        <dbReference type="Google" id="ProtNLM"/>
    </source>
</evidence>
<keyword evidence="1" id="KW-0732">Signal</keyword>